<keyword evidence="4" id="KW-0106">Calcium</keyword>
<feature type="domain" description="Ig-like" evidence="8">
    <location>
        <begin position="928"/>
        <end position="1008"/>
    </location>
</feature>
<feature type="compositionally biased region" description="Polar residues" evidence="5">
    <location>
        <begin position="3678"/>
        <end position="3692"/>
    </location>
</feature>
<evidence type="ECO:0000256" key="2">
    <source>
        <dbReference type="ARBA" id="ARBA00022525"/>
    </source>
</evidence>
<dbReference type="Pfam" id="PF13517">
    <property type="entry name" value="FG-GAP_3"/>
    <property type="match status" value="2"/>
</dbReference>
<dbReference type="PROSITE" id="PS00018">
    <property type="entry name" value="EF_HAND_1"/>
    <property type="match status" value="2"/>
</dbReference>
<feature type="compositionally biased region" description="Basic and acidic residues" evidence="5">
    <location>
        <begin position="4574"/>
        <end position="4592"/>
    </location>
</feature>
<feature type="region of interest" description="Disordered" evidence="5">
    <location>
        <begin position="4105"/>
        <end position="4141"/>
    </location>
</feature>
<dbReference type="Pfam" id="PF18884">
    <property type="entry name" value="TSP3_bac"/>
    <property type="match status" value="11"/>
</dbReference>
<dbReference type="Gene3D" id="2.60.40.1080">
    <property type="match status" value="4"/>
</dbReference>
<feature type="compositionally biased region" description="Acidic residues" evidence="5">
    <location>
        <begin position="3796"/>
        <end position="3813"/>
    </location>
</feature>
<feature type="chain" id="PRO_5046676781" evidence="6">
    <location>
        <begin position="25"/>
        <end position="4757"/>
    </location>
</feature>
<dbReference type="Gene3D" id="4.10.1080.10">
    <property type="entry name" value="TSP type-3 repeat"/>
    <property type="match status" value="9"/>
</dbReference>
<evidence type="ECO:0000259" key="8">
    <source>
        <dbReference type="Pfam" id="PF19081"/>
    </source>
</evidence>
<dbReference type="Gene3D" id="2.60.120.260">
    <property type="entry name" value="Galactose-binding domain-like"/>
    <property type="match status" value="1"/>
</dbReference>
<reference evidence="9 10" key="1">
    <citation type="submission" date="2024-03" db="EMBL/GenBank/DDBJ databases">
        <title>Aquirufa genome sequencing.</title>
        <authorList>
            <person name="Pitt A."/>
            <person name="Hahn M.W."/>
        </authorList>
    </citation>
    <scope>NUCLEOTIDE SEQUENCE [LARGE SCALE GENOMIC DNA]</scope>
    <source>
        <strain evidence="9 10">PLAD-142S6K</strain>
    </source>
</reference>
<dbReference type="Pfam" id="PF19081">
    <property type="entry name" value="Ig_7"/>
    <property type="match status" value="4"/>
</dbReference>
<dbReference type="Pfam" id="PF05345">
    <property type="entry name" value="He_PIG"/>
    <property type="match status" value="6"/>
</dbReference>
<feature type="region of interest" description="Disordered" evidence="5">
    <location>
        <begin position="3642"/>
        <end position="3664"/>
    </location>
</feature>
<dbReference type="InterPro" id="IPR028974">
    <property type="entry name" value="TSP_type-3_rpt"/>
</dbReference>
<evidence type="ECO:0000256" key="4">
    <source>
        <dbReference type="ARBA" id="ARBA00022837"/>
    </source>
</evidence>
<dbReference type="CDD" id="cd00603">
    <property type="entry name" value="IPT_PCSR"/>
    <property type="match status" value="1"/>
</dbReference>
<dbReference type="InterPro" id="IPR014756">
    <property type="entry name" value="Ig_E-set"/>
</dbReference>
<keyword evidence="3 6" id="KW-0732">Signal</keyword>
<dbReference type="Gene3D" id="2.60.40.2700">
    <property type="match status" value="1"/>
</dbReference>
<evidence type="ECO:0000256" key="6">
    <source>
        <dbReference type="SAM" id="SignalP"/>
    </source>
</evidence>
<feature type="region of interest" description="Disordered" evidence="5">
    <location>
        <begin position="3678"/>
        <end position="3698"/>
    </location>
</feature>
<feature type="domain" description="Ig-like" evidence="8">
    <location>
        <begin position="1184"/>
        <end position="1268"/>
    </location>
</feature>
<feature type="region of interest" description="Disordered" evidence="5">
    <location>
        <begin position="4078"/>
        <end position="4097"/>
    </location>
</feature>
<feature type="compositionally biased region" description="Polar residues" evidence="5">
    <location>
        <begin position="3886"/>
        <end position="3899"/>
    </location>
</feature>
<keyword evidence="2" id="KW-0964">Secreted</keyword>
<accession>A0ABW6CVA0</accession>
<evidence type="ECO:0000256" key="1">
    <source>
        <dbReference type="ARBA" id="ARBA00004613"/>
    </source>
</evidence>
<feature type="signal peptide" evidence="6">
    <location>
        <begin position="1"/>
        <end position="24"/>
    </location>
</feature>
<dbReference type="InterPro" id="IPR008964">
    <property type="entry name" value="Invasin/intimin_cell_adhesion"/>
</dbReference>
<keyword evidence="10" id="KW-1185">Reference proteome</keyword>
<dbReference type="InterPro" id="IPR026341">
    <property type="entry name" value="T9SS_type_B"/>
</dbReference>
<feature type="domain" description="IPT/TIG" evidence="7">
    <location>
        <begin position="324"/>
        <end position="387"/>
    </location>
</feature>
<feature type="compositionally biased region" description="Acidic residues" evidence="5">
    <location>
        <begin position="3642"/>
        <end position="3652"/>
    </location>
</feature>
<dbReference type="PANTHER" id="PTHR10199:SF119">
    <property type="entry name" value="RE20510P"/>
    <property type="match status" value="1"/>
</dbReference>
<dbReference type="SUPFAM" id="SSF49313">
    <property type="entry name" value="Cadherin-like"/>
    <property type="match status" value="5"/>
</dbReference>
<dbReference type="InterPro" id="IPR015919">
    <property type="entry name" value="Cadherin-like_sf"/>
</dbReference>
<dbReference type="SUPFAM" id="SSF103647">
    <property type="entry name" value="TSP type-3 repeat"/>
    <property type="match status" value="6"/>
</dbReference>
<feature type="compositionally biased region" description="Basic and acidic residues" evidence="5">
    <location>
        <begin position="4079"/>
        <end position="4095"/>
    </location>
</feature>
<dbReference type="Pfam" id="PF01833">
    <property type="entry name" value="TIG"/>
    <property type="match status" value="3"/>
</dbReference>
<feature type="region of interest" description="Disordered" evidence="5">
    <location>
        <begin position="3790"/>
        <end position="3983"/>
    </location>
</feature>
<dbReference type="InterPro" id="IPR028994">
    <property type="entry name" value="Integrin_alpha_N"/>
</dbReference>
<dbReference type="InterPro" id="IPR002909">
    <property type="entry name" value="IPT_dom"/>
</dbReference>
<evidence type="ECO:0000256" key="5">
    <source>
        <dbReference type="SAM" id="MobiDB-lite"/>
    </source>
</evidence>
<dbReference type="InterPro" id="IPR018247">
    <property type="entry name" value="EF_Hand_1_Ca_BS"/>
</dbReference>
<dbReference type="InterPro" id="IPR013783">
    <property type="entry name" value="Ig-like_fold"/>
</dbReference>
<dbReference type="Pfam" id="PF13585">
    <property type="entry name" value="CHU_C"/>
    <property type="match status" value="1"/>
</dbReference>
<comment type="subcellular location">
    <subcellularLocation>
        <location evidence="1">Secreted</location>
    </subcellularLocation>
</comment>
<dbReference type="Proteomes" id="UP001598114">
    <property type="component" value="Unassembled WGS sequence"/>
</dbReference>
<dbReference type="Gene3D" id="2.60.40.10">
    <property type="entry name" value="Immunoglobulins"/>
    <property type="match status" value="8"/>
</dbReference>
<proteinExistence type="predicted"/>
<feature type="compositionally biased region" description="Basic and acidic residues" evidence="5">
    <location>
        <begin position="4105"/>
        <end position="4119"/>
    </location>
</feature>
<feature type="region of interest" description="Disordered" evidence="5">
    <location>
        <begin position="4513"/>
        <end position="4592"/>
    </location>
</feature>
<evidence type="ECO:0000256" key="3">
    <source>
        <dbReference type="ARBA" id="ARBA00022729"/>
    </source>
</evidence>
<comment type="caution">
    <text evidence="9">The sequence shown here is derived from an EMBL/GenBank/DDBJ whole genome shotgun (WGS) entry which is preliminary data.</text>
</comment>
<dbReference type="InterPro" id="IPR059100">
    <property type="entry name" value="TSP3_bac"/>
</dbReference>
<dbReference type="SUPFAM" id="SSF69318">
    <property type="entry name" value="Integrin alpha N-terminal domain"/>
    <property type="match status" value="2"/>
</dbReference>
<feature type="domain" description="IPT/TIG" evidence="7">
    <location>
        <begin position="1999"/>
        <end position="2066"/>
    </location>
</feature>
<feature type="domain" description="IPT/TIG" evidence="7">
    <location>
        <begin position="1917"/>
        <end position="1984"/>
    </location>
</feature>
<dbReference type="EMBL" id="JBBKYA010000001">
    <property type="protein sequence ID" value="MFD3274858.1"/>
    <property type="molecule type" value="Genomic_DNA"/>
</dbReference>
<evidence type="ECO:0000259" key="7">
    <source>
        <dbReference type="Pfam" id="PF01833"/>
    </source>
</evidence>
<feature type="compositionally biased region" description="Basic and acidic residues" evidence="5">
    <location>
        <begin position="4292"/>
        <end position="4302"/>
    </location>
</feature>
<dbReference type="InterPro" id="IPR044023">
    <property type="entry name" value="Ig_7"/>
</dbReference>
<organism evidence="9 10">
    <name type="scientific">Aquirufa echingensis</name>
    <dbReference type="NCBI Taxonomy" id="3096516"/>
    <lineage>
        <taxon>Bacteria</taxon>
        <taxon>Pseudomonadati</taxon>
        <taxon>Bacteroidota</taxon>
        <taxon>Cytophagia</taxon>
        <taxon>Cytophagales</taxon>
        <taxon>Flectobacillaceae</taxon>
        <taxon>Aquirufa</taxon>
    </lineage>
</organism>
<dbReference type="PANTHER" id="PTHR10199">
    <property type="entry name" value="THROMBOSPONDIN"/>
    <property type="match status" value="1"/>
</dbReference>
<feature type="domain" description="Ig-like" evidence="8">
    <location>
        <begin position="1100"/>
        <end position="1180"/>
    </location>
</feature>
<sequence length="4757" mass="493154">MTIRFTRLLALIFLLGSLHQQTFAQSVNYIINPNTDGGFEGAHGWTFLNGIQANQWQVGPAVKSAGSNGAYVSNNASTQTLTSPQAGNSIVYMYKDIAVPSNATSINLSFKWKNPDGSSFPPRVLFMPVSDLQYLPTGGDFYRTSTSALTTFLQNQSTWQTYTNSDPLQNDRTSTYLFFTGYNLKPGTTYRVVFEWAAFDQNYYIQNPPICTLPTSATIVPTGNNIVYDANHVQQWAANTIYTYHVDLPGGGANYIIEWSFDNATIVSGQGTQDVTVRTNSSIPSGTSYSRVKVYCPTPTYTFGGYNGGNLAIDEVALTYVAAPVILTTSATSGAVGSSVTLNGQFFGDDAAHNIVYLGGSKCTITSATSTSITVTIPAHAKYDHFSVVNTATNLTAISQAKFLPKNTGLANAKYSSLANTSFLAPISFSTPEALNPSQRLAVADIDQDGKPDLATYSSAGVPQVLRNTATTGVVNSSTFAGVTAVAGVTETYFPNASRSVMAADLNNDGKIDLATSNGLSAAGGFANMNSSTSGSISLGSYRSIKAPNGDYFVDAAMIPLDVNNDGKLDIFGLNGQSILDITNGVNYNSGYYLTQNTSSGTTFTSTTGKSANASACKSCTDYLLVGPMYAADRADLNGDGKVDVVVAGSAINVLNNTTNPGSLTLTDFKFDNFMIRMNSNGGIANSVKVADFDSDGRLDIVYSNSTTKQVSVLMNTYNATGTLSFPSAASNFATPDLLNTYMLAVGDMNGDGKPDIIVSDYSSAGGFSTKIAYLANTSTIGTISFAPAVVVATTANRVYHQLELLDVDGDNKLDIVATQVANAVDVYRNMTGEAGSIGSDQTICSGASPAAFTSIAAASYTGGTLTYKWQKSTDGINFTDIAGATSTTYASTALTQTTWFRRGVTNPGDANNYYFTTPVLVTVTALPTVDATVPGERCGVNGTVALSATASAGSTIEWFTASVNGTFLASTANFTTPSISSSTNYYAGAITPNGCKSAVRTAVLATVITGLPTISSTNNLQASATRCDAGSVTLTATASTGGVTIDWYSALTGGTLLGTGTSFVTPVISATTTYYAQATNCNGISSSRTAVVATILNTPSVTSVTGGTVCQNTTVTLRATASTGGNIRWYDQSTGGSLLYTGLNYSFTLSATGNKYATAFVTGNGASCESPRTAVTGTIIALPTITSTTPGSICKPGSTTISATSATGTITWHSASSGGFTLGTGNAYVTPEIGNMPRVSNSMPQTYWAMATSPVGCVSPRSAVAVTYTGASIQNTISNYAFVTNSTNQKIVAGGLSGQTSYVWQRSTDGGLTYTDITASMDGITYSGFSGTTGTSSTLTLSSVKKEFNGFMYRIALTASAGCTSYSNGSVVNVADVFGSCSNSYSVNNYINYAGITYLNPSSGSYNVPGDQGTYDYNMNWVYPDVTYYFNTSSAGSLSDQGQYGGIDTKSGIVANQITLDFGSIYRINSMVIGGIGGFTPDPNSPYASNWGKYSLEDWNGGSIEYSPDNVNWYTLENNLSNTEYESAFNGYGSGYFPDRTFTEVEARYIRATKWGSGAGLSHLQFKGYGLNVVPSIKTAPSNITTSEGGVVNVTVSPFTPGTSLSGSGWSGPSFSFFGGEQNTLTISSVTNYDAGQWVYSATDGNGCEVSTSFNLNVVAPFYSSATGAAGQLQSLANWGSNANGIGPAAPSNFTSVFLLANGAGGSYTFASDWSVPGTLRLNGKVLTLGVRNYTGGIVSDGGANVNASGVLAYVNTNSTGMMKLPVGNFETTFPIGVGNAYAPVTMVNNASASEIYAARVATGVLSAGTTGTALTNVVNKTWYLGKTSANSTGTGTDLIFSYDPADVSGTVVNPVLYSYVGGAWVAQSVASTTFEDDPVNSNPSNNTPYKRVIFRGFKGTMTLAGSLFMIGNPSPSITSFTPTTSGATTSVVITGAGFTGATAVSFGGTAATSFTVNSNTQITAVVGTGTSGSVQVTTPGTLATSASLSGFTFAPAPTIAYFNPIRANAGTTVTIKGTNLSSTSAVSFGGTAAYSFTVVDNNTVTAVLRNGTTGSVSVTTSGGTASLNGFAYGTPYSSVDLLAGWNQVNTSSATYPLAATYTKSGAVASASTTQLGMSSPNSTYNDWASTNYSAINLSSFVSYSVSTSVGTKFTRFVLGGLNSRFNSRLQLRSSVDNFASSLGEFTSAAGGGYGLTSVDLANITTQPSGTIEFRIYAYQGYPTEYFSLVDGNNYSPTDNTNPTLSGAYNVMVYGATRTVPTLGSLANVDKLVSDPIFSIATPTSNSNGTFTFTSSNTAVATVSGNNVTLVGPGVTTITAKQNATEDYAEATTTFTVTVTKYASIRLTPINKLIGDANVTLGVTSDSPGAITYSGSVANVFSVSGTTLTVGTTAGSGTITVSQAASGIYAATTATIPVTVSDPSKLAPTITWVSGYNKTKGQPSFALPVPVSTSNGTYTYYSSNPSVATVSGNTVSIIGDGQTTLTAIQASTTNYRSASISAPLIVGLVSNTTPTLSGFANQTKTITDGTYTITAPTSASSGAFTYISSNPAVATISGTTVTLVGLGTTTISAIQDPATGYNGGTTSATLTVLNPNIPIITFAPSASWTRGSAITNLLPTFVSGAAATSYSIAPPLPAGLSFNTTTGEVSGTPLSLSAARDYTITASNVGGSTSVVTSLAVLEPAPTALSISVPSIYLLGQSITPVVPTNSGGVVNTYSISPSLPGGLVFDPATGTISGVPAELKAATTYTITATNSGGSTTTTFTLTVNDVAPSTLSYASPIVLERGIAILPIGPSTSGGTITSYSISPALSAGLSFNTTTGVITGTPTAVTARTTYTIVGSNVTGSLTTSMDIIVNDAPPVNFTYSTPPIYYLNTAITPLTPSNNGGTPAGYTISPALPAGLSFNTSTGVISGTPTAITGSATYVVTASNFVGSVSQNVVIEVKDYAPVNLVYPSATLTATKTVAISPLTPTVGGGAVITYTVSPALPAGLSINTSTGVISGTPTALSPSANYTLTANNGTGFTTFAMNITVVDVAPSQLSYATPVGLVRTQAMTSLSPSSIGGTVISYTVVPALPAGLLLNSTTGVISGTPTAVTAQATYTITATNTGGSSSFGAVIRVFEFNDPNLDTDGDGIIDSADSCPLLFGTAQLNGCPVDSDGDGYYDAIDDWDDDNDGILDTAENAACNPASASCDTDGDTVPNRLDLDSDGDGIKDVIEAGGTDANNDGKADGAITSPGIPVSAGSGLATVDTDSDGIANPYDLDSDGDTVLDAVDQCRLVAGSVLLNGCPVDSDGDGVFDTLGDLDDDNDGILDTIENAACNPSSISCDTDGDNIPNYLDLDSDGDGIKDVIEAGGTDANNDGKADGPVNASGIPSTAGTGLTPSDIDGDGLRNPYDLESDGDGVLDATEVNDNTNPRNNCSYLLIHRTVATSTAWQQGDCDGDGVINLNDTNPLLALAQNDFFGPVVNGSISGNVMLNDDFVPGANISLTRLNGGFAGTATGTVVLTPTTGVLTYTAGLNEPASVVTIGYQVCNTSTSTCATAIISVRITRDNPTLSNFPAITKTIRDVAFTITAPTSSAGTGAITYTSSNPAVATISGNTVTIVGIGTTTITATQAQDSNYNAASITTIMTVLIGDSDGDGVPDTDEQAQGTNPYDAGSFLDTDGDGVPDYIENQQGTNPNSATSFLDSDGDGVPNYVEQHQGTNPANISSYLDSDGDGVPDYVEIRQGTDPRNAGSFLDSDRGGIPDYVETRQSTNPLVAPDTLHDADGDGIPDYLEGFDPNNPVASTDTDGDGIPDYLDTDADGDGIPDATELTHDTDGDGVPDFQEMLDGTNANNPASFKDSDGDGVPDYVEIAQGTDPFNSTSVRDTDGDGVPDFVETQQGTNPNNPASSRDSDGDGIPDYVESRQGTNPNAAGDVVADSDGDSIPNYIEGYNSQSPSSSRDSDGDGTADYLDLDSDGDNILDATERTTDTDGDGVMNYRDLDSDNDGILDALEGNTDLDSDGTPNYLDYDSDNDGIFDPWEAVNDYDVNLDYNWDGRISVASGAFVDANANGVIDNLETRFGGRPIVPYDKDRDGTPDYLDRDSDNDGLTDLFERMNDNDQDGLRNYRDDDSDGDGVGDMYEGSNDMDRDGKYNFEDLDSDEDGIPDGWEGTDRCWTCKDSDKIDNNEDGWDDRIQFVNPSPKDTDGDGQFDFLDTDSDNDCIQDGADGLNDLDRDGILNFRDLDSDNDSIPDSVEALTCAKPSDTDGDGTRDFEDFDSDNDGMLDAFEAGANGRMPQDFDNDGKPDYRDTDSDNDGISDLVEVGPTPKMPADTDSDGMPDYHDLDSDADGISDAIETNVDTDGDGTADFRDLDSDNDTILDSIEKAIDTDGDGLLNFRDLDSDNDTILDSIEKAIDTDGDGLANYIDLDSDGDMIPDAVEKTVDTDSDGKPNYVDLDSDGDKIPDAIEAGLKPATPVDTDADSKPDYVDLDADNDGIPDTYEAGVNPLAPVDTDRDGVYNFRDLDSDGDTIPDAVESGITGSISSNISGDDITNYRDLDTDGDGMANYTDTDSDGDGISDQIEAGKDPNHPVDTDKDGKPDYVDVDSDNDGVSDKEEANLINGVPADTDKDGIPDYLDLDTDGDGILDAVEDDLNYGALPDCDHDGIPNRLDKDVCETFTTQGFSPNGDGKNDTFIIPGILSRQPNRMTIMNRSGQVVYDAENYKNDWAGKGSDGHDLPDGTYYYVLDFFGKYPTVSTYVYINRLK</sequence>
<name>A0ABW6CVA0_9BACT</name>
<dbReference type="NCBIfam" id="TIGR04131">
    <property type="entry name" value="Bac_Flav_CTERM"/>
    <property type="match status" value="1"/>
</dbReference>
<gene>
    <name evidence="9" type="ORF">SKC38_01290</name>
</gene>
<evidence type="ECO:0000313" key="10">
    <source>
        <dbReference type="Proteomes" id="UP001598114"/>
    </source>
</evidence>
<feature type="compositionally biased region" description="Low complexity" evidence="5">
    <location>
        <begin position="4528"/>
        <end position="4543"/>
    </location>
</feature>
<dbReference type="SUPFAM" id="SSF49373">
    <property type="entry name" value="Invasin/intimin cell-adhesion fragments"/>
    <property type="match status" value="4"/>
</dbReference>
<feature type="region of interest" description="Disordered" evidence="5">
    <location>
        <begin position="4249"/>
        <end position="4327"/>
    </location>
</feature>
<dbReference type="InterPro" id="IPR013517">
    <property type="entry name" value="FG-GAP"/>
</dbReference>
<feature type="domain" description="Ig-like" evidence="8">
    <location>
        <begin position="1022"/>
        <end position="1096"/>
    </location>
</feature>
<evidence type="ECO:0000313" key="9">
    <source>
        <dbReference type="EMBL" id="MFD3274858.1"/>
    </source>
</evidence>
<protein>
    <submittedName>
        <fullName evidence="9">Ig domain-containing protein</fullName>
    </submittedName>
</protein>
<dbReference type="SUPFAM" id="SSF81296">
    <property type="entry name" value="E set domains"/>
    <property type="match status" value="2"/>
</dbReference>
<dbReference type="RefSeq" id="WP_377974413.1">
    <property type="nucleotide sequence ID" value="NZ_JBBKYA010000001.1"/>
</dbReference>
<dbReference type="CDD" id="cd00102">
    <property type="entry name" value="IPT"/>
    <property type="match status" value="2"/>
</dbReference>